<feature type="compositionally biased region" description="Polar residues" evidence="9">
    <location>
        <begin position="22"/>
        <end position="31"/>
    </location>
</feature>
<evidence type="ECO:0000313" key="11">
    <source>
        <dbReference type="Proteomes" id="UP001175271"/>
    </source>
</evidence>
<evidence type="ECO:0000256" key="9">
    <source>
        <dbReference type="SAM" id="MobiDB-lite"/>
    </source>
</evidence>
<dbReference type="Gene3D" id="1.10.400.10">
    <property type="entry name" value="GI Alpha 1, domain 2-like"/>
    <property type="match status" value="1"/>
</dbReference>
<proteinExistence type="inferred from homology"/>
<dbReference type="Pfam" id="PF00503">
    <property type="entry name" value="G-alpha"/>
    <property type="match status" value="1"/>
</dbReference>
<feature type="region of interest" description="Disordered" evidence="9">
    <location>
        <begin position="22"/>
        <end position="50"/>
    </location>
</feature>
<feature type="binding site" evidence="7">
    <location>
        <position position="365"/>
    </location>
    <ligand>
        <name>GTP</name>
        <dbReference type="ChEBI" id="CHEBI:37565"/>
    </ligand>
</feature>
<evidence type="ECO:0000256" key="5">
    <source>
        <dbReference type="ARBA" id="ARBA00023134"/>
    </source>
</evidence>
<keyword evidence="4 8" id="KW-0460">Magnesium</keyword>
<evidence type="ECO:0000256" key="2">
    <source>
        <dbReference type="ARBA" id="ARBA00022723"/>
    </source>
</evidence>
<dbReference type="AlphaFoldDB" id="A0AA39LF91"/>
<sequence>MNYAMGLRALLCGGDSARVTSPSNGRLQKFNSPADMADSQIDSREMSKRSQQIDSQIERDRIANKKVLKILLLGGPESGKSTICKQMRILHMNGFSEMDMINYRYLVYSNVVQAINQMLDGAQLLGIPVSKDIYQDIEWFRHYQRVTHPSEIELTAELTESIRNIYRSDFANTLLIRQHEFVLLDSAIYFLDQIDRISHPEYKPTTQDVLRSRVPTTGIHEIEFSYKEVILRMVDVGGQRSEQRKWIHCFDNVNGVLFVSEVSGYNQTINDGEKTMNRMKYSMQLFKSIVNNRCFGKKTAMILFMNKIDVFKQRLPLFPLTTCFKTYKGENDYEPCAKYISDRFRHVVSQEISKERPIYTHFTNATDTQNIDRVFESCIDVVFKISMEKVGFM</sequence>
<dbReference type="EMBL" id="JAUCMV010000005">
    <property type="protein sequence ID" value="KAK0395103.1"/>
    <property type="molecule type" value="Genomic_DNA"/>
</dbReference>
<feature type="binding site" evidence="7">
    <location>
        <begin position="306"/>
        <end position="309"/>
    </location>
    <ligand>
        <name>GTP</name>
        <dbReference type="ChEBI" id="CHEBI:37565"/>
    </ligand>
</feature>
<dbReference type="InterPro" id="IPR027417">
    <property type="entry name" value="P-loop_NTPase"/>
</dbReference>
<feature type="binding site" evidence="7">
    <location>
        <begin position="77"/>
        <end position="82"/>
    </location>
    <ligand>
        <name>GTP</name>
        <dbReference type="ChEBI" id="CHEBI:37565"/>
    </ligand>
</feature>
<keyword evidence="2 8" id="KW-0479">Metal-binding</keyword>
<dbReference type="GO" id="GO:0005737">
    <property type="term" value="C:cytoplasm"/>
    <property type="evidence" value="ECO:0007669"/>
    <property type="project" value="TreeGrafter"/>
</dbReference>
<dbReference type="SUPFAM" id="SSF52540">
    <property type="entry name" value="P-loop containing nucleoside triphosphate hydrolases"/>
    <property type="match status" value="1"/>
</dbReference>
<dbReference type="CDD" id="cd00066">
    <property type="entry name" value="G-alpha"/>
    <property type="match status" value="1"/>
</dbReference>
<keyword evidence="3 7" id="KW-0547">Nucleotide-binding</keyword>
<evidence type="ECO:0000256" key="6">
    <source>
        <dbReference type="ARBA" id="ARBA00023224"/>
    </source>
</evidence>
<dbReference type="FunFam" id="3.40.50.300:FF:000181">
    <property type="entry name" value="Guanine nucleotide-binding protein subunit alpha"/>
    <property type="match status" value="1"/>
</dbReference>
<feature type="binding site" evidence="7">
    <location>
        <begin position="210"/>
        <end position="216"/>
    </location>
    <ligand>
        <name>GTP</name>
        <dbReference type="ChEBI" id="CHEBI:37565"/>
    </ligand>
</feature>
<evidence type="ECO:0000256" key="3">
    <source>
        <dbReference type="ARBA" id="ARBA00022741"/>
    </source>
</evidence>
<keyword evidence="6" id="KW-0807">Transducer</keyword>
<dbReference type="PROSITE" id="PS51882">
    <property type="entry name" value="G_ALPHA"/>
    <property type="match status" value="1"/>
</dbReference>
<comment type="caution">
    <text evidence="10">The sequence shown here is derived from an EMBL/GenBank/DDBJ whole genome shotgun (WGS) entry which is preliminary data.</text>
</comment>
<evidence type="ECO:0000256" key="1">
    <source>
        <dbReference type="ARBA" id="ARBA00005804"/>
    </source>
</evidence>
<dbReference type="GO" id="GO:0031683">
    <property type="term" value="F:G-protein beta/gamma-subunit complex binding"/>
    <property type="evidence" value="ECO:0007669"/>
    <property type="project" value="InterPro"/>
</dbReference>
<dbReference type="Gene3D" id="3.40.50.300">
    <property type="entry name" value="P-loop containing nucleotide triphosphate hydrolases"/>
    <property type="match status" value="1"/>
</dbReference>
<comment type="similarity">
    <text evidence="1">Belongs to the G-alpha family.</text>
</comment>
<dbReference type="PRINTS" id="PR00318">
    <property type="entry name" value="GPROTEINA"/>
</dbReference>
<feature type="binding site" evidence="7">
    <location>
        <begin position="235"/>
        <end position="239"/>
    </location>
    <ligand>
        <name>GTP</name>
        <dbReference type="ChEBI" id="CHEBI:37565"/>
    </ligand>
</feature>
<evidence type="ECO:0000256" key="8">
    <source>
        <dbReference type="PIRSR" id="PIRSR601019-2"/>
    </source>
</evidence>
<name>A0AA39LF91_9BILA</name>
<evidence type="ECO:0000256" key="4">
    <source>
        <dbReference type="ARBA" id="ARBA00022842"/>
    </source>
</evidence>
<dbReference type="PANTHER" id="PTHR10218:SF353">
    <property type="entry name" value="GUANINE NUCLEOTIDE-BINDING PROTEIN ALPHA-11 SUBUNIT"/>
    <property type="match status" value="1"/>
</dbReference>
<feature type="binding site" evidence="8">
    <location>
        <position position="81"/>
    </location>
    <ligand>
        <name>Mg(2+)</name>
        <dbReference type="ChEBI" id="CHEBI:18420"/>
    </ligand>
</feature>
<protein>
    <submittedName>
        <fullName evidence="10">Uncharacterized protein</fullName>
    </submittedName>
</protein>
<dbReference type="GO" id="GO:0007188">
    <property type="term" value="P:adenylate cyclase-modulating G protein-coupled receptor signaling pathway"/>
    <property type="evidence" value="ECO:0007669"/>
    <property type="project" value="TreeGrafter"/>
</dbReference>
<dbReference type="SMART" id="SM00275">
    <property type="entry name" value="G_alpha"/>
    <property type="match status" value="1"/>
</dbReference>
<dbReference type="GO" id="GO:0005525">
    <property type="term" value="F:GTP binding"/>
    <property type="evidence" value="ECO:0007669"/>
    <property type="project" value="UniProtKB-KW"/>
</dbReference>
<organism evidence="10 11">
    <name type="scientific">Steinernema hermaphroditum</name>
    <dbReference type="NCBI Taxonomy" id="289476"/>
    <lineage>
        <taxon>Eukaryota</taxon>
        <taxon>Metazoa</taxon>
        <taxon>Ecdysozoa</taxon>
        <taxon>Nematoda</taxon>
        <taxon>Chromadorea</taxon>
        <taxon>Rhabditida</taxon>
        <taxon>Tylenchina</taxon>
        <taxon>Panagrolaimomorpha</taxon>
        <taxon>Strongyloidoidea</taxon>
        <taxon>Steinernematidae</taxon>
        <taxon>Steinernema</taxon>
    </lineage>
</organism>
<dbReference type="Proteomes" id="UP001175271">
    <property type="component" value="Unassembled WGS sequence"/>
</dbReference>
<feature type="binding site" evidence="8">
    <location>
        <position position="216"/>
    </location>
    <ligand>
        <name>Mg(2+)</name>
        <dbReference type="ChEBI" id="CHEBI:18420"/>
    </ligand>
</feature>
<dbReference type="InterPro" id="IPR011025">
    <property type="entry name" value="GproteinA_insert"/>
</dbReference>
<dbReference type="SUPFAM" id="SSF47895">
    <property type="entry name" value="Transducin (alpha subunit), insertion domain"/>
    <property type="match status" value="1"/>
</dbReference>
<dbReference type="PANTHER" id="PTHR10218">
    <property type="entry name" value="GTP-BINDING PROTEIN ALPHA SUBUNIT"/>
    <property type="match status" value="1"/>
</dbReference>
<keyword evidence="5 7" id="KW-0342">GTP-binding</keyword>
<feature type="binding site" evidence="7">
    <location>
        <begin position="185"/>
        <end position="186"/>
    </location>
    <ligand>
        <name>GTP</name>
        <dbReference type="ChEBI" id="CHEBI:37565"/>
    </ligand>
</feature>
<dbReference type="GO" id="GO:0046872">
    <property type="term" value="F:metal ion binding"/>
    <property type="evidence" value="ECO:0007669"/>
    <property type="project" value="UniProtKB-KW"/>
</dbReference>
<accession>A0AA39LF91</accession>
<keyword evidence="11" id="KW-1185">Reference proteome</keyword>
<evidence type="ECO:0000313" key="10">
    <source>
        <dbReference type="EMBL" id="KAK0395103.1"/>
    </source>
</evidence>
<dbReference type="GO" id="GO:0005834">
    <property type="term" value="C:heterotrimeric G-protein complex"/>
    <property type="evidence" value="ECO:0007669"/>
    <property type="project" value="TreeGrafter"/>
</dbReference>
<gene>
    <name evidence="10" type="ORF">QR680_001118</name>
</gene>
<reference evidence="10" key="1">
    <citation type="submission" date="2023-06" db="EMBL/GenBank/DDBJ databases">
        <title>Genomic analysis of the entomopathogenic nematode Steinernema hermaphroditum.</title>
        <authorList>
            <person name="Schwarz E.M."/>
            <person name="Heppert J.K."/>
            <person name="Baniya A."/>
            <person name="Schwartz H.T."/>
            <person name="Tan C.-H."/>
            <person name="Antoshechkin I."/>
            <person name="Sternberg P.W."/>
            <person name="Goodrich-Blair H."/>
            <person name="Dillman A.R."/>
        </authorList>
    </citation>
    <scope>NUCLEOTIDE SEQUENCE</scope>
    <source>
        <strain evidence="10">PS9179</strain>
        <tissue evidence="10">Whole animal</tissue>
    </source>
</reference>
<dbReference type="GO" id="GO:0001664">
    <property type="term" value="F:G protein-coupled receptor binding"/>
    <property type="evidence" value="ECO:0007669"/>
    <property type="project" value="TreeGrafter"/>
</dbReference>
<dbReference type="GO" id="GO:0003924">
    <property type="term" value="F:GTPase activity"/>
    <property type="evidence" value="ECO:0007669"/>
    <property type="project" value="InterPro"/>
</dbReference>
<dbReference type="InterPro" id="IPR001019">
    <property type="entry name" value="Gprotein_alpha_su"/>
</dbReference>
<evidence type="ECO:0000256" key="7">
    <source>
        <dbReference type="PIRSR" id="PIRSR601019-1"/>
    </source>
</evidence>